<feature type="region of interest" description="Disordered" evidence="1">
    <location>
        <begin position="459"/>
        <end position="492"/>
    </location>
</feature>
<dbReference type="Proteomes" id="UP000449547">
    <property type="component" value="Unassembled WGS sequence"/>
</dbReference>
<dbReference type="CDD" id="cd00838">
    <property type="entry name" value="MPP_superfamily"/>
    <property type="match status" value="1"/>
</dbReference>
<evidence type="ECO:0000259" key="2">
    <source>
        <dbReference type="Pfam" id="PF10360"/>
    </source>
</evidence>
<dbReference type="AlphaFoldDB" id="A0A642USV8"/>
<dbReference type="PANTHER" id="PTHR31987:SF11">
    <property type="entry name" value="DUF2433 DOMAIN-CONTAINING PROTEIN"/>
    <property type="match status" value="1"/>
</dbReference>
<dbReference type="EMBL" id="SWFT01000053">
    <property type="protein sequence ID" value="KAA8904776.1"/>
    <property type="molecule type" value="Genomic_DNA"/>
</dbReference>
<dbReference type="OMA" id="HSLFDNG"/>
<dbReference type="SUPFAM" id="SSF56300">
    <property type="entry name" value="Metallo-dependent phosphatases"/>
    <property type="match status" value="1"/>
</dbReference>
<name>A0A642USV8_DIURU</name>
<feature type="domain" description="DUF2433" evidence="2">
    <location>
        <begin position="295"/>
        <end position="456"/>
    </location>
</feature>
<protein>
    <recommendedName>
        <fullName evidence="2">DUF2433 domain-containing protein</fullName>
    </recommendedName>
</protein>
<dbReference type="VEuPathDB" id="FungiDB:DIURU_001852"/>
<dbReference type="PANTHER" id="PTHR31987">
    <property type="entry name" value="GLUTAMINASE A-RELATED"/>
    <property type="match status" value="1"/>
</dbReference>
<feature type="compositionally biased region" description="Polar residues" evidence="1">
    <location>
        <begin position="463"/>
        <end position="474"/>
    </location>
</feature>
<feature type="compositionally biased region" description="Basic residues" evidence="1">
    <location>
        <begin position="480"/>
        <end position="492"/>
    </location>
</feature>
<reference evidence="3 4" key="1">
    <citation type="submission" date="2019-07" db="EMBL/GenBank/DDBJ databases">
        <title>Genome assembly of two rare yeast pathogens: Diutina rugosa and Trichomonascus ciferrii.</title>
        <authorList>
            <person name="Mixao V."/>
            <person name="Saus E."/>
            <person name="Hansen A."/>
            <person name="Lass-Flor C."/>
            <person name="Gabaldon T."/>
        </authorList>
    </citation>
    <scope>NUCLEOTIDE SEQUENCE [LARGE SCALE GENOMIC DNA]</scope>
    <source>
        <strain evidence="3 4">CBS 613</strain>
    </source>
</reference>
<dbReference type="InterPro" id="IPR052743">
    <property type="entry name" value="Glutaminase_GtaA"/>
</dbReference>
<gene>
    <name evidence="3" type="ORF">DIURU_001852</name>
</gene>
<evidence type="ECO:0000313" key="4">
    <source>
        <dbReference type="Proteomes" id="UP000449547"/>
    </source>
</evidence>
<evidence type="ECO:0000256" key="1">
    <source>
        <dbReference type="SAM" id="MobiDB-lite"/>
    </source>
</evidence>
<keyword evidence="4" id="KW-1185">Reference proteome</keyword>
<sequence>MRLLAVSDIQGNWQAFADAYARELRLGRPPDAIVHTGNLGLWSTALVVDSNDVSYARQVVAFSSVLSPSVVESVNNLSQISGGTTSSGTGENNDEIEAMASALDGHRLSHYDDYIGGTHKQLPCPVYSVYGPLDHPSVVTQLLNGQLNVPNLFIVDHNHVYVLDDEVSGSSVKLYGLGGTVKLHSLFDHGPIAKDDNDDHNADVVAPVCGKVGELWVTMVQIAELYVKAMEATTTTDGCASEDDTTNSADNDGAVSSTINIFMAHAPVIKTPLLEHLAIITHADFTISQGLHFRYPVSGNGMSFVDSMGGSAGYLDHYRSKFSRLRMILGELWAIVRHDVCRHLDTSILPIIELALSLFDKIPVSIADTVDEIVPLRVAPPSADTSTTTNNDESSAKPVLKRINDYYFQAYYNLWHFNVCDVVSEDRTHLNVMGFLLDENHNFVLEHCTSQGFNFRFKKEKQPPNNEANSTGASSIRGRGTTRHRGRRPGRR</sequence>
<proteinExistence type="predicted"/>
<dbReference type="InterPro" id="IPR029052">
    <property type="entry name" value="Metallo-depent_PP-like"/>
</dbReference>
<organism evidence="3 4">
    <name type="scientific">Diutina rugosa</name>
    <name type="common">Yeast</name>
    <name type="synonym">Candida rugosa</name>
    <dbReference type="NCBI Taxonomy" id="5481"/>
    <lineage>
        <taxon>Eukaryota</taxon>
        <taxon>Fungi</taxon>
        <taxon>Dikarya</taxon>
        <taxon>Ascomycota</taxon>
        <taxon>Saccharomycotina</taxon>
        <taxon>Pichiomycetes</taxon>
        <taxon>Debaryomycetaceae</taxon>
        <taxon>Diutina</taxon>
    </lineage>
</organism>
<evidence type="ECO:0000313" key="3">
    <source>
        <dbReference type="EMBL" id="KAA8904776.1"/>
    </source>
</evidence>
<dbReference type="InterPro" id="IPR018829">
    <property type="entry name" value="DUF2433"/>
</dbReference>
<dbReference type="OrthoDB" id="3918848at2759"/>
<dbReference type="RefSeq" id="XP_034013386.1">
    <property type="nucleotide sequence ID" value="XM_034154441.1"/>
</dbReference>
<dbReference type="GeneID" id="54780505"/>
<dbReference type="Pfam" id="PF10360">
    <property type="entry name" value="DUF2433"/>
    <property type="match status" value="1"/>
</dbReference>
<accession>A0A642USV8</accession>
<comment type="caution">
    <text evidence="3">The sequence shown here is derived from an EMBL/GenBank/DDBJ whole genome shotgun (WGS) entry which is preliminary data.</text>
</comment>